<dbReference type="AlphaFoldDB" id="A0A5J5EDJ0"/>
<dbReference type="Proteomes" id="UP000326924">
    <property type="component" value="Unassembled WGS sequence"/>
</dbReference>
<evidence type="ECO:0000313" key="2">
    <source>
        <dbReference type="Proteomes" id="UP000326924"/>
    </source>
</evidence>
<name>A0A5J5EDJ0_9PEZI</name>
<protein>
    <submittedName>
        <fullName evidence="1">Uncharacterized protein</fullName>
    </submittedName>
</protein>
<keyword evidence="2" id="KW-1185">Reference proteome</keyword>
<dbReference type="PROSITE" id="PS50890">
    <property type="entry name" value="PUA"/>
    <property type="match status" value="1"/>
</dbReference>
<gene>
    <name evidence="1" type="ORF">FN846DRAFT_895951</name>
</gene>
<proteinExistence type="predicted"/>
<dbReference type="InParanoid" id="A0A5J5EDJ0"/>
<evidence type="ECO:0000313" key="1">
    <source>
        <dbReference type="EMBL" id="KAA8893464.1"/>
    </source>
</evidence>
<sequence>MEIERAAEAGRTIVREGICAGHCVNLLASNTRARAVGYIMAEEMARVFRLALDHGEGERILHEYWDVDPLAGHVFEFSAEMCRPVLDDAQYAVERKIRILRKDPIVKFPLDRLGTLRIATERIRGNGDLVQAEIESAVSP</sequence>
<dbReference type="EMBL" id="VXIS01000437">
    <property type="protein sequence ID" value="KAA8893464.1"/>
    <property type="molecule type" value="Genomic_DNA"/>
</dbReference>
<accession>A0A5J5EDJ0</accession>
<comment type="caution">
    <text evidence="1">The sequence shown here is derived from an EMBL/GenBank/DDBJ whole genome shotgun (WGS) entry which is preliminary data.</text>
</comment>
<organism evidence="1 2">
    <name type="scientific">Sphaerosporella brunnea</name>
    <dbReference type="NCBI Taxonomy" id="1250544"/>
    <lineage>
        <taxon>Eukaryota</taxon>
        <taxon>Fungi</taxon>
        <taxon>Dikarya</taxon>
        <taxon>Ascomycota</taxon>
        <taxon>Pezizomycotina</taxon>
        <taxon>Pezizomycetes</taxon>
        <taxon>Pezizales</taxon>
        <taxon>Pyronemataceae</taxon>
        <taxon>Sphaerosporella</taxon>
    </lineage>
</organism>
<reference evidence="1 2" key="1">
    <citation type="submission" date="2019-09" db="EMBL/GenBank/DDBJ databases">
        <title>Draft genome of the ectomycorrhizal ascomycete Sphaerosporella brunnea.</title>
        <authorList>
            <consortium name="DOE Joint Genome Institute"/>
            <person name="Benucci G.M."/>
            <person name="Marozzi G."/>
            <person name="Antonielli L."/>
            <person name="Sanchez S."/>
            <person name="Marco P."/>
            <person name="Wang X."/>
            <person name="Falini L.B."/>
            <person name="Barry K."/>
            <person name="Haridas S."/>
            <person name="Lipzen A."/>
            <person name="Labutti K."/>
            <person name="Grigoriev I.V."/>
            <person name="Murat C."/>
            <person name="Martin F."/>
            <person name="Albertini E."/>
            <person name="Donnini D."/>
            <person name="Bonito G."/>
        </authorList>
    </citation>
    <scope>NUCLEOTIDE SEQUENCE [LARGE SCALE GENOMIC DNA]</scope>
    <source>
        <strain evidence="1 2">Sb_GMNB300</strain>
    </source>
</reference>